<dbReference type="Gene3D" id="1.10.10.60">
    <property type="entry name" value="Homeodomain-like"/>
    <property type="match status" value="1"/>
</dbReference>
<dbReference type="PROSITE" id="PS00598">
    <property type="entry name" value="CHROMO_1"/>
    <property type="match status" value="2"/>
</dbReference>
<dbReference type="FunFam" id="3.40.50.300:FF:000130">
    <property type="entry name" value="Chromodomain-helicase-DNA-binding protein 2 isoform 1"/>
    <property type="match status" value="1"/>
</dbReference>
<dbReference type="Gene3D" id="3.40.50.300">
    <property type="entry name" value="P-loop containing nucleotide triphosphate hydrolases"/>
    <property type="match status" value="1"/>
</dbReference>
<dbReference type="SUPFAM" id="SSF54160">
    <property type="entry name" value="Chromo domain-like"/>
    <property type="match status" value="2"/>
</dbReference>
<dbReference type="GO" id="GO:0042393">
    <property type="term" value="F:histone binding"/>
    <property type="evidence" value="ECO:0007669"/>
    <property type="project" value="TreeGrafter"/>
</dbReference>
<evidence type="ECO:0000256" key="7">
    <source>
        <dbReference type="ARBA" id="ARBA00023015"/>
    </source>
</evidence>
<dbReference type="InterPro" id="IPR023780">
    <property type="entry name" value="Chromo_domain"/>
</dbReference>
<proteinExistence type="inferred from homology"/>
<dbReference type="Pfam" id="PF00176">
    <property type="entry name" value="SNF2-rel_dom"/>
    <property type="match status" value="1"/>
</dbReference>
<comment type="similarity">
    <text evidence="2">Belongs to the SNF2/RAD54 helicase family.</text>
</comment>
<feature type="compositionally biased region" description="Basic and acidic residues" evidence="12">
    <location>
        <begin position="1223"/>
        <end position="1247"/>
    </location>
</feature>
<feature type="compositionally biased region" description="Low complexity" evidence="12">
    <location>
        <begin position="1403"/>
        <end position="1414"/>
    </location>
</feature>
<dbReference type="InterPro" id="IPR016197">
    <property type="entry name" value="Chromo-like_dom_sf"/>
</dbReference>
<dbReference type="InterPro" id="IPR023779">
    <property type="entry name" value="Chromodomain_CS"/>
</dbReference>
<keyword evidence="6" id="KW-0067">ATP-binding</keyword>
<dbReference type="InterPro" id="IPR025260">
    <property type="entry name" value="CHD1-like_C"/>
</dbReference>
<feature type="compositionally biased region" description="Acidic residues" evidence="12">
    <location>
        <begin position="44"/>
        <end position="61"/>
    </location>
</feature>
<dbReference type="Pfam" id="PF13907">
    <property type="entry name" value="CHD1-like_C"/>
    <property type="match status" value="1"/>
</dbReference>
<dbReference type="EMBL" id="CAJNOC010000506">
    <property type="protein sequence ID" value="CAF0769622.1"/>
    <property type="molecule type" value="Genomic_DNA"/>
</dbReference>
<dbReference type="Gene3D" id="2.40.50.40">
    <property type="match status" value="2"/>
</dbReference>
<feature type="compositionally biased region" description="Low complexity" evidence="12">
    <location>
        <begin position="62"/>
        <end position="78"/>
    </location>
</feature>
<feature type="region of interest" description="Disordered" evidence="12">
    <location>
        <begin position="1507"/>
        <end position="1581"/>
    </location>
</feature>
<dbReference type="CDD" id="cd18793">
    <property type="entry name" value="SF2_C_SNF"/>
    <property type="match status" value="1"/>
</dbReference>
<evidence type="ECO:0000313" key="17">
    <source>
        <dbReference type="Proteomes" id="UP000663879"/>
    </source>
</evidence>
<keyword evidence="3" id="KW-0677">Repeat</keyword>
<dbReference type="InterPro" id="IPR001650">
    <property type="entry name" value="Helicase_C-like"/>
</dbReference>
<dbReference type="Gene3D" id="3.40.50.10810">
    <property type="entry name" value="Tandem AAA-ATPase domain"/>
    <property type="match status" value="1"/>
</dbReference>
<dbReference type="InterPro" id="IPR000330">
    <property type="entry name" value="SNF2_N"/>
</dbReference>
<dbReference type="SUPFAM" id="SSF52540">
    <property type="entry name" value="P-loop containing nucleoside triphosphate hydrolases"/>
    <property type="match status" value="2"/>
</dbReference>
<feature type="compositionally biased region" description="Basic residues" evidence="12">
    <location>
        <begin position="30"/>
        <end position="39"/>
    </location>
</feature>
<dbReference type="GO" id="GO:0003682">
    <property type="term" value="F:chromatin binding"/>
    <property type="evidence" value="ECO:0007669"/>
    <property type="project" value="TreeGrafter"/>
</dbReference>
<feature type="region of interest" description="Disordered" evidence="12">
    <location>
        <begin position="935"/>
        <end position="964"/>
    </location>
</feature>
<evidence type="ECO:0000259" key="14">
    <source>
        <dbReference type="PROSITE" id="PS51192"/>
    </source>
</evidence>
<keyword evidence="9" id="KW-0804">Transcription</keyword>
<evidence type="ECO:0000259" key="15">
    <source>
        <dbReference type="PROSITE" id="PS51194"/>
    </source>
</evidence>
<sequence>MSSSSQDENSNRSITDDDEESDEEETLVKRNLRNKKNKIKYSSEEDDSNENNSDDYEESDSETNSQDSSSSSDSSDSDYYMKKKTKKKPVKKKITTRLKQKQTSTKHTTRSSKKVNYCEDDEDDGTDTDDMIYKYEDEEDEKPKKDDNPDAETIEKVLKHRIGRVGAVGSKTAIYNVEEYGDPNGNLAPNEATEPQYLIKWEGWSHLHNTWESKETLIQQKVKGFKKLENYLKKEEENRILKIQQALSPEDLEYFDCQSEMLDNLLETHSIVERVIAENVNDYLCKWQGLPYSECTWEDGELIRKRFPKLIEEFEKRQSANTLPPVNIKNQKALRLRPKFVTLKEKPDYLGKQNSTPENTLTLRDYQLDGLNWLANSWCKQNGVILADEMGLGKTVQAISFLSYVFNEHNLYGPFLIVIPLSTIQGWQREFQKWAPEINFVIYLGDSQSRSMIQKYEWHLDNKKLKCNAILTTYEILLKDKTFFNSVSWAALVVDEAHRLKNEDSLLYRTLIKFDTNHRLLVTGTPLQNSLKELWALLHFIMPEKFNQWDDFDLKYSSVLKDGLKFQDLHRELQPYLLRRVKKDVEKSLPSKVEQILRVEMTKQQKQYYKLILTKNYKELLKGSKGNVSTFLNIMMELKKCSNHTYLIRRDEEKMNQSKIDNLIRGSGKLFLLDKLLRRLKETGHRVLIFSQMVRMLDIIAEYLQYRRFSFQRLDGSIKGEIRRQALDHFNKPDSEDFCFLLSTRAGGLGINLSTADTVIIYDSDWNPQNDLQAQARAHRIGQKNQVNIYRLVTKNSIEEDIVERAKQKMVLDHLVIQRMDTTGRTVLTNTRTQTTSNPFTKEEINSILKFGAEELFKEESESKNDDKDYDIDEILKRAETREETSHLSASEELLSQFKVANFSTMEDDKTWNDIIPESERKRIDLEQETEQLKLISETRRNRTPKVQSKNSEESEFDSANSSDSEVKVKLKKTKLKSQSVQGLTSSEIRRFIKSYRKFPCPLQRIDTIAQDAHLEEKSQACLIEFATKMQQLCQIAIEESKDKKDVNLKKGPIVDINGVKINAQQILDAEKYFEPLAYFAGQFEKFNFKTKLKQAYWDCEWSNEDDRSLLKGVLEHGYGNWENIKSDPSLNLAEKILITSAPKEGEKEPVKLKPQSKHLRTRIDYLIKVLQNQINVEKYGKNWKEILNGGSKRKLKNNGAESDESDNHSDSSDKVTKKKRNNSTEDLTHNENEVNHEITEEQEILKTNKVKMRKNAPKKETDKKEDKSKIELTDKIFNECKNILRPVKKALKSLNELDSTKDFEEIKKHLLEIGDKINDHLTIYSDPEKINLWRNYLWVFVSKFTTKWNWEKIKNLYKKFSNSRDQDLYAQPPPSSHSSSQSSSSGYYSYPSSSHHSHHHNNSYNNKNNNKYYDSNHKKSTNNDHHNQLSYHSNYHSWKSDKNDPRGYGSKPKGYTRSRDRDFDSNNWEMDANSKMNNFHSSSKYYTGVPPTNVNHEYQIQPGILGAAPFNRQPPPSKHYSNILNNSSNSPSSSPYNNFSRKSSSSSYRNDSKKFKEAREFSPNSHRRDSHEYNHHHNNH</sequence>
<dbReference type="SMART" id="SM00298">
    <property type="entry name" value="CHROMO"/>
    <property type="match status" value="2"/>
</dbReference>
<evidence type="ECO:0000256" key="6">
    <source>
        <dbReference type="ARBA" id="ARBA00022840"/>
    </source>
</evidence>
<feature type="compositionally biased region" description="Basic and acidic residues" evidence="12">
    <location>
        <begin position="1415"/>
        <end position="1428"/>
    </location>
</feature>
<comment type="catalytic activity">
    <reaction evidence="11">
        <text>ATP + H2O = ADP + phosphate + H(+)</text>
        <dbReference type="Rhea" id="RHEA:13065"/>
        <dbReference type="ChEBI" id="CHEBI:15377"/>
        <dbReference type="ChEBI" id="CHEBI:15378"/>
        <dbReference type="ChEBI" id="CHEBI:30616"/>
        <dbReference type="ChEBI" id="CHEBI:43474"/>
        <dbReference type="ChEBI" id="CHEBI:456216"/>
    </reaction>
</comment>
<dbReference type="GO" id="GO:0005524">
    <property type="term" value="F:ATP binding"/>
    <property type="evidence" value="ECO:0007669"/>
    <property type="project" value="UniProtKB-KW"/>
</dbReference>
<evidence type="ECO:0000256" key="3">
    <source>
        <dbReference type="ARBA" id="ARBA00022737"/>
    </source>
</evidence>
<feature type="compositionally biased region" description="Low complexity" evidence="12">
    <location>
        <begin position="1"/>
        <end position="13"/>
    </location>
</feature>
<evidence type="ECO:0000256" key="10">
    <source>
        <dbReference type="ARBA" id="ARBA00023242"/>
    </source>
</evidence>
<evidence type="ECO:0000256" key="1">
    <source>
        <dbReference type="ARBA" id="ARBA00004123"/>
    </source>
</evidence>
<evidence type="ECO:0000256" key="5">
    <source>
        <dbReference type="ARBA" id="ARBA00022801"/>
    </source>
</evidence>
<evidence type="ECO:0000256" key="12">
    <source>
        <dbReference type="SAM" id="MobiDB-lite"/>
    </source>
</evidence>
<dbReference type="Pfam" id="PF18375">
    <property type="entry name" value="CDH1_2_SANT_HL1"/>
    <property type="match status" value="1"/>
</dbReference>
<dbReference type="Pfam" id="PF00271">
    <property type="entry name" value="Helicase_C"/>
    <property type="match status" value="1"/>
</dbReference>
<dbReference type="OrthoDB" id="5857104at2759"/>
<evidence type="ECO:0000256" key="8">
    <source>
        <dbReference type="ARBA" id="ARBA00023125"/>
    </source>
</evidence>
<dbReference type="PANTHER" id="PTHR45623">
    <property type="entry name" value="CHROMODOMAIN-HELICASE-DNA-BINDING PROTEIN 3-RELATED-RELATED"/>
    <property type="match status" value="1"/>
</dbReference>
<feature type="compositionally biased region" description="Low complexity" evidence="12">
    <location>
        <begin position="1522"/>
        <end position="1550"/>
    </location>
</feature>
<evidence type="ECO:0008006" key="18">
    <source>
        <dbReference type="Google" id="ProtNLM"/>
    </source>
</evidence>
<name>A0A813QL31_9BILA</name>
<keyword evidence="4" id="KW-0547">Nucleotide-binding</keyword>
<dbReference type="InterPro" id="IPR038718">
    <property type="entry name" value="SNF2-like_sf"/>
</dbReference>
<dbReference type="Gene3D" id="6.10.140.1440">
    <property type="match status" value="1"/>
</dbReference>
<dbReference type="GO" id="GO:0000785">
    <property type="term" value="C:chromatin"/>
    <property type="evidence" value="ECO:0007669"/>
    <property type="project" value="TreeGrafter"/>
</dbReference>
<feature type="compositionally biased region" description="Acidic residues" evidence="12">
    <location>
        <begin position="16"/>
        <end position="25"/>
    </location>
</feature>
<dbReference type="GO" id="GO:0005634">
    <property type="term" value="C:nucleus"/>
    <property type="evidence" value="ECO:0007669"/>
    <property type="project" value="UniProtKB-SubCell"/>
</dbReference>
<feature type="compositionally biased region" description="Low complexity" evidence="12">
    <location>
        <begin position="1377"/>
        <end position="1395"/>
    </location>
</feature>
<keyword evidence="10" id="KW-0539">Nucleus</keyword>
<feature type="compositionally biased region" description="Polar residues" evidence="12">
    <location>
        <begin position="1429"/>
        <end position="1438"/>
    </location>
</feature>
<dbReference type="PROSITE" id="PS50013">
    <property type="entry name" value="CHROMO_2"/>
    <property type="match status" value="2"/>
</dbReference>
<dbReference type="GO" id="GO:0016887">
    <property type="term" value="F:ATP hydrolysis activity"/>
    <property type="evidence" value="ECO:0007669"/>
    <property type="project" value="TreeGrafter"/>
</dbReference>
<dbReference type="SMART" id="SM01176">
    <property type="entry name" value="DUF4208"/>
    <property type="match status" value="1"/>
</dbReference>
<evidence type="ECO:0000313" key="16">
    <source>
        <dbReference type="EMBL" id="CAF0769622.1"/>
    </source>
</evidence>
<feature type="domain" description="Chromo" evidence="13">
    <location>
        <begin position="152"/>
        <end position="235"/>
    </location>
</feature>
<keyword evidence="5" id="KW-0378">Hydrolase</keyword>
<comment type="subcellular location">
    <subcellularLocation>
        <location evidence="1">Nucleus</location>
    </subcellularLocation>
</comment>
<feature type="domain" description="Helicase ATP-binding" evidence="14">
    <location>
        <begin position="375"/>
        <end position="544"/>
    </location>
</feature>
<evidence type="ECO:0000259" key="13">
    <source>
        <dbReference type="PROSITE" id="PS50013"/>
    </source>
</evidence>
<evidence type="ECO:0000256" key="2">
    <source>
        <dbReference type="ARBA" id="ARBA00007025"/>
    </source>
</evidence>
<dbReference type="InterPro" id="IPR002464">
    <property type="entry name" value="DNA/RNA_helicase_DEAH_CS"/>
</dbReference>
<dbReference type="InterPro" id="IPR014001">
    <property type="entry name" value="Helicase_ATP-bd"/>
</dbReference>
<feature type="region of interest" description="Disordered" evidence="12">
    <location>
        <begin position="1"/>
        <end position="129"/>
    </location>
</feature>
<organism evidence="16 17">
    <name type="scientific">Brachionus calyciflorus</name>
    <dbReference type="NCBI Taxonomy" id="104777"/>
    <lineage>
        <taxon>Eukaryota</taxon>
        <taxon>Metazoa</taxon>
        <taxon>Spiralia</taxon>
        <taxon>Gnathifera</taxon>
        <taxon>Rotifera</taxon>
        <taxon>Eurotatoria</taxon>
        <taxon>Monogononta</taxon>
        <taxon>Pseudotrocha</taxon>
        <taxon>Ploima</taxon>
        <taxon>Brachionidae</taxon>
        <taxon>Brachionus</taxon>
    </lineage>
</organism>
<dbReference type="InterPro" id="IPR000953">
    <property type="entry name" value="Chromo/chromo_shadow_dom"/>
</dbReference>
<dbReference type="PANTHER" id="PTHR45623:SF14">
    <property type="entry name" value="CHROMODOMAIN-HELICASE-DNA-BINDING PROTEIN 1"/>
    <property type="match status" value="1"/>
</dbReference>
<dbReference type="InterPro" id="IPR027417">
    <property type="entry name" value="P-loop_NTPase"/>
</dbReference>
<dbReference type="SMART" id="SM00487">
    <property type="entry name" value="DEXDc"/>
    <property type="match status" value="1"/>
</dbReference>
<feature type="compositionally biased region" description="Basic residues" evidence="12">
    <location>
        <begin position="82"/>
        <end position="100"/>
    </location>
</feature>
<keyword evidence="8" id="KW-0238">DNA-binding</keyword>
<evidence type="ECO:0000256" key="11">
    <source>
        <dbReference type="ARBA" id="ARBA00049360"/>
    </source>
</evidence>
<feature type="compositionally biased region" description="Basic and acidic residues" evidence="12">
    <location>
        <begin position="1258"/>
        <end position="1268"/>
    </location>
</feature>
<dbReference type="PROSITE" id="PS51194">
    <property type="entry name" value="HELICASE_CTER"/>
    <property type="match status" value="1"/>
</dbReference>
<feature type="compositionally biased region" description="Basic and acidic residues" evidence="12">
    <location>
        <begin position="1206"/>
        <end position="1216"/>
    </location>
</feature>
<dbReference type="PROSITE" id="PS00690">
    <property type="entry name" value="DEAH_ATP_HELICASE"/>
    <property type="match status" value="1"/>
</dbReference>
<reference evidence="16" key="1">
    <citation type="submission" date="2021-02" db="EMBL/GenBank/DDBJ databases">
        <authorList>
            <person name="Nowell W R."/>
        </authorList>
    </citation>
    <scope>NUCLEOTIDE SEQUENCE</scope>
    <source>
        <strain evidence="16">Ploen Becks lab</strain>
    </source>
</reference>
<dbReference type="GO" id="GO:0140658">
    <property type="term" value="F:ATP-dependent chromatin remodeler activity"/>
    <property type="evidence" value="ECO:0007669"/>
    <property type="project" value="TreeGrafter"/>
</dbReference>
<dbReference type="Pfam" id="PF23588">
    <property type="entry name" value="HTH_CHD1_Hrp3"/>
    <property type="match status" value="1"/>
</dbReference>
<dbReference type="InterPro" id="IPR040793">
    <property type="entry name" value="CDH1_2_SANT_HL1"/>
</dbReference>
<dbReference type="GO" id="GO:0003677">
    <property type="term" value="F:DNA binding"/>
    <property type="evidence" value="ECO:0007669"/>
    <property type="project" value="UniProtKB-KW"/>
</dbReference>
<keyword evidence="17" id="KW-1185">Reference proteome</keyword>
<evidence type="ECO:0000256" key="9">
    <source>
        <dbReference type="ARBA" id="ARBA00023163"/>
    </source>
</evidence>
<protein>
    <recommendedName>
        <fullName evidence="18">DNA helicase</fullName>
    </recommendedName>
</protein>
<dbReference type="Pfam" id="PF00385">
    <property type="entry name" value="Chromo"/>
    <property type="match status" value="2"/>
</dbReference>
<feature type="domain" description="Chromo" evidence="13">
    <location>
        <begin position="270"/>
        <end position="326"/>
    </location>
</feature>
<dbReference type="Proteomes" id="UP000663879">
    <property type="component" value="Unassembled WGS sequence"/>
</dbReference>
<feature type="region of interest" description="Disordered" evidence="12">
    <location>
        <begin position="1368"/>
        <end position="1467"/>
    </location>
</feature>
<dbReference type="FunFam" id="2.40.50.40:FF:000014">
    <property type="entry name" value="Chromodomain-helicase-DNA-binding protein 2 isoform 1"/>
    <property type="match status" value="1"/>
</dbReference>
<dbReference type="InterPro" id="IPR056302">
    <property type="entry name" value="CHD1-2/Hrp3_HTH"/>
</dbReference>
<keyword evidence="7" id="KW-0805">Transcription regulation</keyword>
<accession>A0A813QL31</accession>
<feature type="region of interest" description="Disordered" evidence="12">
    <location>
        <begin position="1192"/>
        <end position="1268"/>
    </location>
</feature>
<dbReference type="GO" id="GO:0034728">
    <property type="term" value="P:nucleosome organization"/>
    <property type="evidence" value="ECO:0007669"/>
    <property type="project" value="TreeGrafter"/>
</dbReference>
<dbReference type="SMART" id="SM00490">
    <property type="entry name" value="HELICc"/>
    <property type="match status" value="1"/>
</dbReference>
<dbReference type="FunFam" id="3.40.50.10810:FF:000007">
    <property type="entry name" value="Chromodomain-helicase-DNA-binding protein 2 isoform 1"/>
    <property type="match status" value="1"/>
</dbReference>
<dbReference type="InterPro" id="IPR049730">
    <property type="entry name" value="SNF2/RAD54-like_C"/>
</dbReference>
<feature type="compositionally biased region" description="Acidic residues" evidence="12">
    <location>
        <begin position="118"/>
        <end position="129"/>
    </location>
</feature>
<feature type="domain" description="Helicase C-terminal" evidence="15">
    <location>
        <begin position="672"/>
        <end position="823"/>
    </location>
</feature>
<feature type="compositionally biased region" description="Basic and acidic residues" evidence="12">
    <location>
        <begin position="1551"/>
        <end position="1581"/>
    </location>
</feature>
<comment type="caution">
    <text evidence="16">The sequence shown here is derived from an EMBL/GenBank/DDBJ whole genome shotgun (WGS) entry which is preliminary data.</text>
</comment>
<gene>
    <name evidence="16" type="ORF">OXX778_LOCUS4879</name>
</gene>
<evidence type="ECO:0000256" key="4">
    <source>
        <dbReference type="ARBA" id="ARBA00022741"/>
    </source>
</evidence>
<dbReference type="CDD" id="cd18666">
    <property type="entry name" value="CD1_tandem_CHD1-2_like"/>
    <property type="match status" value="1"/>
</dbReference>
<dbReference type="PROSITE" id="PS51192">
    <property type="entry name" value="HELICASE_ATP_BIND_1"/>
    <property type="match status" value="1"/>
</dbReference>